<accession>J8ZVH4</accession>
<dbReference type="AlphaFoldDB" id="J8ZVH4"/>
<dbReference type="VEuPathDB" id="MicrosporidiaDB:EDEG_02040"/>
<sequence length="850" mass="100232">MITSEIKPKDESQTYENAEENEFLLQSNPKKLIENFASTYFEPITNSSSNKMHNVFVVKKVRANRVEENKPQTFDLELIDGCGCVFRLFNVPIEFENKHNIPSIESVFPNALVVYPRTELHSNNSTNTSNSGVLSRENNEQNIENNSTLTQNPKNPTTNNSDSYCSHCEIGRESCFHTSELPEKQEEFIDYFAKLHDKYAANISNTQQTFEIDSTKTDTETFHNKRPAILLDSDTIINMFYENNNKLNFKIHDILVDLLLENFFKILEIITNLDSHVQNVEIFKTQLARKKCETSKNQFELYPADFSQNNPRKEEKNTIKMDLHTLNSIFSPENNYLFCETKKIISHESKIQPPILYALLRFLMYDQIDPLLNISFENETLIDFIFSFEFKIYNQVLLQNFLKKVTNDIFYKNAVKKIATKVFNDTSSSGLILTRRPEEICDQQSVKIYNELLNRFTQKISALLTYEYMISVFYGKNDSNRTNSNITSINKIIPEKARILKNGYDFIINHYLSTYHTNFFFPVNYQSHNSYSEEGKIKIINNLIIEKTSNTEDTFSITTIHYLLIKTTQEIKEIIANIDEKLLTEKSIRDFKQKTNYQIHFLKELFLKIYNINPHFYIEESLNILLNEYTDYLPILTSIFYQKHIFSEKNPQPRTAKDDYCDVKSIRSFLKNLEILLPEIRQTCLLSLNLNYSEDAHSVKNYWNSCHPSIKYDFIRSYILFLLNLKPDQLPNFLVNRCINPLYIDGINNCETCTVDYEQYFNIYEYLTYLFSLPSEILLHIASLQLGTHPKIENIYKERFRHPIIFFESLLQKYLDNLKQFHNEEYLENFYYTYKTITEYGVYCYGIKKN</sequence>
<evidence type="ECO:0000313" key="2">
    <source>
        <dbReference type="Proteomes" id="UP000003163"/>
    </source>
</evidence>
<evidence type="ECO:0000313" key="1">
    <source>
        <dbReference type="EMBL" id="EJW03643.1"/>
    </source>
</evidence>
<gene>
    <name evidence="1" type="ORF">EDEG_02040</name>
</gene>
<dbReference type="Proteomes" id="UP000003163">
    <property type="component" value="Unassembled WGS sequence"/>
</dbReference>
<organism evidence="1 2">
    <name type="scientific">Edhazardia aedis (strain USNM 41457)</name>
    <name type="common">Microsporidian parasite</name>
    <dbReference type="NCBI Taxonomy" id="1003232"/>
    <lineage>
        <taxon>Eukaryota</taxon>
        <taxon>Fungi</taxon>
        <taxon>Fungi incertae sedis</taxon>
        <taxon>Microsporidia</taxon>
        <taxon>Edhazardia</taxon>
    </lineage>
</organism>
<reference evidence="2" key="2">
    <citation type="submission" date="2015-07" db="EMBL/GenBank/DDBJ databases">
        <title>Contrasting host-pathogen interactions and genome evolution in two generalist and specialist microsporidian pathogens of mosquitoes.</title>
        <authorList>
            <consortium name="The Broad Institute Genomics Platform"/>
            <consortium name="The Broad Institute Genome Sequencing Center for Infectious Disease"/>
            <person name="Cuomo C.A."/>
            <person name="Sanscrainte N.D."/>
            <person name="Goldberg J.M."/>
            <person name="Heiman D."/>
            <person name="Young S."/>
            <person name="Zeng Q."/>
            <person name="Becnel J.J."/>
            <person name="Birren B.W."/>
        </authorList>
    </citation>
    <scope>NUCLEOTIDE SEQUENCE [LARGE SCALE GENOMIC DNA]</scope>
    <source>
        <strain evidence="2">USNM 41457</strain>
    </source>
</reference>
<comment type="caution">
    <text evidence="1">The sequence shown here is derived from an EMBL/GenBank/DDBJ whole genome shotgun (WGS) entry which is preliminary data.</text>
</comment>
<keyword evidence="2" id="KW-1185">Reference proteome</keyword>
<reference evidence="1 2" key="1">
    <citation type="submission" date="2011-08" db="EMBL/GenBank/DDBJ databases">
        <authorList>
            <person name="Liu Z.J."/>
            <person name="Shi F.L."/>
            <person name="Lu J.Q."/>
            <person name="Li M."/>
            <person name="Wang Z.L."/>
        </authorList>
    </citation>
    <scope>NUCLEOTIDE SEQUENCE [LARGE SCALE GENOMIC DNA]</scope>
    <source>
        <strain evidence="1 2">USNM 41457</strain>
    </source>
</reference>
<dbReference type="HOGENOM" id="CLU_335548_0_0_1"/>
<dbReference type="InParanoid" id="J8ZVH4"/>
<dbReference type="EMBL" id="AFBI03000033">
    <property type="protein sequence ID" value="EJW03643.1"/>
    <property type="molecule type" value="Genomic_DNA"/>
</dbReference>
<protein>
    <submittedName>
        <fullName evidence="1">Uncharacterized protein</fullName>
    </submittedName>
</protein>
<proteinExistence type="predicted"/>
<name>J8ZVH4_EDHAE</name>